<feature type="signal peptide" evidence="8">
    <location>
        <begin position="1"/>
        <end position="26"/>
    </location>
</feature>
<dbReference type="Pfam" id="PF02839">
    <property type="entry name" value="CBM_5_12"/>
    <property type="match status" value="1"/>
</dbReference>
<evidence type="ECO:0000256" key="2">
    <source>
        <dbReference type="ARBA" id="ARBA00022801"/>
    </source>
</evidence>
<dbReference type="SUPFAM" id="SSF51445">
    <property type="entry name" value="(Trans)glycosidases"/>
    <property type="match status" value="1"/>
</dbReference>
<proteinExistence type="inferred from homology"/>
<dbReference type="GO" id="GO:0008843">
    <property type="term" value="F:endochitinase activity"/>
    <property type="evidence" value="ECO:0007669"/>
    <property type="project" value="UniProtKB-EC"/>
</dbReference>
<evidence type="ECO:0000256" key="6">
    <source>
        <dbReference type="RuleBase" id="RU004453"/>
    </source>
</evidence>
<dbReference type="CDD" id="cd02871">
    <property type="entry name" value="GH18_chitinase_D-like"/>
    <property type="match status" value="1"/>
</dbReference>
<evidence type="ECO:0000259" key="9">
    <source>
        <dbReference type="PROSITE" id="PS51910"/>
    </source>
</evidence>
<protein>
    <recommendedName>
        <fullName evidence="1">chitinase</fullName>
        <ecNumber evidence="1">3.2.1.14</ecNumber>
    </recommendedName>
</protein>
<feature type="chain" id="PRO_5015640315" description="chitinase" evidence="8">
    <location>
        <begin position="27"/>
        <end position="439"/>
    </location>
</feature>
<dbReference type="Gene3D" id="2.10.10.20">
    <property type="entry name" value="Carbohydrate-binding module superfamily 5/12"/>
    <property type="match status" value="1"/>
</dbReference>
<dbReference type="GO" id="GO:0008061">
    <property type="term" value="F:chitin binding"/>
    <property type="evidence" value="ECO:0007669"/>
    <property type="project" value="InterPro"/>
</dbReference>
<evidence type="ECO:0000313" key="11">
    <source>
        <dbReference type="Proteomes" id="UP000239469"/>
    </source>
</evidence>
<dbReference type="EC" id="3.2.1.14" evidence="1"/>
<dbReference type="PROSITE" id="PS01095">
    <property type="entry name" value="GH18_1"/>
    <property type="match status" value="1"/>
</dbReference>
<feature type="domain" description="GH18" evidence="9">
    <location>
        <begin position="109"/>
        <end position="422"/>
    </location>
</feature>
<keyword evidence="4 5" id="KW-0326">Glycosidase</keyword>
<dbReference type="GO" id="GO:0030246">
    <property type="term" value="F:carbohydrate binding"/>
    <property type="evidence" value="ECO:0007669"/>
    <property type="project" value="InterPro"/>
</dbReference>
<dbReference type="PANTHER" id="PTHR45708:SF49">
    <property type="entry name" value="ENDOCHITINASE"/>
    <property type="match status" value="1"/>
</dbReference>
<keyword evidence="8" id="KW-0732">Signal</keyword>
<comment type="caution">
    <text evidence="10">The sequence shown here is derived from an EMBL/GenBank/DDBJ whole genome shotgun (WGS) entry which is preliminary data.</text>
</comment>
<dbReference type="CDD" id="cd12214">
    <property type="entry name" value="ChiA1_BD"/>
    <property type="match status" value="1"/>
</dbReference>
<dbReference type="AlphaFoldDB" id="A0A2S9X3Y9"/>
<dbReference type="PROSITE" id="PS51910">
    <property type="entry name" value="GH18_2"/>
    <property type="match status" value="1"/>
</dbReference>
<dbReference type="GO" id="GO:0005975">
    <property type="term" value="P:carbohydrate metabolic process"/>
    <property type="evidence" value="ECO:0007669"/>
    <property type="project" value="InterPro"/>
</dbReference>
<evidence type="ECO:0000256" key="3">
    <source>
        <dbReference type="ARBA" id="ARBA00023277"/>
    </source>
</evidence>
<organism evidence="10 11">
    <name type="scientific">Chromobacterium amazonense</name>
    <dbReference type="NCBI Taxonomy" id="1382803"/>
    <lineage>
        <taxon>Bacteria</taxon>
        <taxon>Pseudomonadati</taxon>
        <taxon>Pseudomonadota</taxon>
        <taxon>Betaproteobacteria</taxon>
        <taxon>Neisseriales</taxon>
        <taxon>Chromobacteriaceae</taxon>
        <taxon>Chromobacterium</taxon>
    </lineage>
</organism>
<dbReference type="GO" id="GO:0005576">
    <property type="term" value="C:extracellular region"/>
    <property type="evidence" value="ECO:0007669"/>
    <property type="project" value="InterPro"/>
</dbReference>
<evidence type="ECO:0000313" key="10">
    <source>
        <dbReference type="EMBL" id="PRP70430.1"/>
    </source>
</evidence>
<dbReference type="Proteomes" id="UP000239469">
    <property type="component" value="Unassembled WGS sequence"/>
</dbReference>
<dbReference type="InterPro" id="IPR011583">
    <property type="entry name" value="Chitinase_II/V-like_cat"/>
</dbReference>
<sequence length="439" mass="45275">MHKQFGMSLRAAALALLLAWGQSALAACTAWAEGTTYKVGDVVSYGNANYTALVTHTAYVGANWNPAASPTLWAAGGSCSGGDPTPPTPPNPPTPPSPPPGNTAPFAKHALVGYWHDFANPSGPAFPLSQVSADWDVIVVAFADDAGNGNVSFTLDPGAGSQSQFIQDIKALQAKGKKVVLSLGGQNGSVTLNNAAQAQNFVNSLYGILTQYGFDGIDLDLESGSGIVVGAPVVSNLVSAVKQLKAKVGPSFYLSMAPEHPYVQGGFVAYGGNWGAYLPIIDGLRDDLSVIHVQYYNNGGLYTPYSNGALAEGSVDMLVGGSKMLIEGFPIANGASGSFKGLRPDQVAFGVPSGRSSANSGFVTTDAVAKALSCLAALQGCGAVLPAQAYPTFRGVMTWSINWDRHDGYSFSKPVAASLRQLPAAAAMKKAAGKKPAAR</sequence>
<dbReference type="InterPro" id="IPR036573">
    <property type="entry name" value="CBM_sf_5/12"/>
</dbReference>
<evidence type="ECO:0000256" key="5">
    <source>
        <dbReference type="RuleBase" id="RU000489"/>
    </source>
</evidence>
<reference evidence="10 11" key="1">
    <citation type="submission" date="2017-01" db="EMBL/GenBank/DDBJ databases">
        <title>New insights into the genetic diversity of Chromobacterium isolated from tropical freshwater lake.</title>
        <authorList>
            <person name="Santos A.B."/>
            <person name="Nascimento A.M."/>
            <person name="Da Silva P.C."/>
        </authorList>
    </citation>
    <scope>NUCLEOTIDE SEQUENCE [LARGE SCALE GENOMIC DNA]</scope>
    <source>
        <strain evidence="10 11">56AF</strain>
    </source>
</reference>
<dbReference type="SMART" id="SM00636">
    <property type="entry name" value="Glyco_18"/>
    <property type="match status" value="1"/>
</dbReference>
<dbReference type="Pfam" id="PF00704">
    <property type="entry name" value="Glyco_hydro_18"/>
    <property type="match status" value="1"/>
</dbReference>
<feature type="compositionally biased region" description="Pro residues" evidence="7">
    <location>
        <begin position="84"/>
        <end position="102"/>
    </location>
</feature>
<dbReference type="SUPFAM" id="SSF51055">
    <property type="entry name" value="Carbohydrate binding domain"/>
    <property type="match status" value="1"/>
</dbReference>
<evidence type="ECO:0000256" key="4">
    <source>
        <dbReference type="ARBA" id="ARBA00023295"/>
    </source>
</evidence>
<accession>A0A2S9X3Y9</accession>
<comment type="similarity">
    <text evidence="6">Belongs to the glycosyl hydrolase 18 family.</text>
</comment>
<dbReference type="PROSITE" id="PS51257">
    <property type="entry name" value="PROKAR_LIPOPROTEIN"/>
    <property type="match status" value="1"/>
</dbReference>
<dbReference type="EMBL" id="MTBD01000026">
    <property type="protein sequence ID" value="PRP70430.1"/>
    <property type="molecule type" value="Genomic_DNA"/>
</dbReference>
<dbReference type="InterPro" id="IPR003610">
    <property type="entry name" value="CBM5/12"/>
</dbReference>
<keyword evidence="2 5" id="KW-0378">Hydrolase</keyword>
<dbReference type="InterPro" id="IPR001223">
    <property type="entry name" value="Glyco_hydro18_cat"/>
</dbReference>
<evidence type="ECO:0000256" key="8">
    <source>
        <dbReference type="SAM" id="SignalP"/>
    </source>
</evidence>
<gene>
    <name evidence="10" type="ORF">BUE93_12325</name>
</gene>
<dbReference type="InterPro" id="IPR017853">
    <property type="entry name" value="GH"/>
</dbReference>
<dbReference type="InterPro" id="IPR001579">
    <property type="entry name" value="Glyco_hydro_18_chit_AS"/>
</dbReference>
<evidence type="ECO:0000256" key="1">
    <source>
        <dbReference type="ARBA" id="ARBA00012729"/>
    </source>
</evidence>
<name>A0A2S9X3Y9_9NEIS</name>
<keyword evidence="3" id="KW-0119">Carbohydrate metabolism</keyword>
<dbReference type="Gene3D" id="3.20.20.80">
    <property type="entry name" value="Glycosidases"/>
    <property type="match status" value="1"/>
</dbReference>
<evidence type="ECO:0000256" key="7">
    <source>
        <dbReference type="SAM" id="MobiDB-lite"/>
    </source>
</evidence>
<dbReference type="SMART" id="SM00495">
    <property type="entry name" value="ChtBD3"/>
    <property type="match status" value="1"/>
</dbReference>
<feature type="region of interest" description="Disordered" evidence="7">
    <location>
        <begin position="75"/>
        <end position="103"/>
    </location>
</feature>
<dbReference type="InterPro" id="IPR050542">
    <property type="entry name" value="Glycosyl_Hydrlase18_Chitinase"/>
</dbReference>
<dbReference type="PANTHER" id="PTHR45708">
    <property type="entry name" value="ENDOCHITINASE"/>
    <property type="match status" value="1"/>
</dbReference>
<dbReference type="RefSeq" id="WP_223253501.1">
    <property type="nucleotide sequence ID" value="NZ_MTBD01000026.1"/>
</dbReference>